<dbReference type="Gene3D" id="3.30.450.40">
    <property type="match status" value="1"/>
</dbReference>
<dbReference type="Proteomes" id="UP001589891">
    <property type="component" value="Unassembled WGS sequence"/>
</dbReference>
<name>A0ABV6SPZ2_AZOPA</name>
<accession>A0ABV6SPZ2</accession>
<dbReference type="RefSeq" id="WP_376948462.1">
    <property type="nucleotide sequence ID" value="NZ_CP171449.1"/>
</dbReference>
<dbReference type="EMBL" id="JBHLSS010000127">
    <property type="protein sequence ID" value="MFC0711597.1"/>
    <property type="molecule type" value="Genomic_DNA"/>
</dbReference>
<organism evidence="2 3">
    <name type="scientific">Azorhizophilus paspali</name>
    <name type="common">Azotobacter paspali</name>
    <dbReference type="NCBI Taxonomy" id="69963"/>
    <lineage>
        <taxon>Bacteria</taxon>
        <taxon>Pseudomonadati</taxon>
        <taxon>Pseudomonadota</taxon>
        <taxon>Gammaproteobacteria</taxon>
        <taxon>Pseudomonadales</taxon>
        <taxon>Pseudomonadaceae</taxon>
        <taxon>Azorhizophilus</taxon>
    </lineage>
</organism>
<gene>
    <name evidence="2" type="ORF">ACFFGX_19320</name>
</gene>
<comment type="caution">
    <text evidence="2">The sequence shown here is derived from an EMBL/GenBank/DDBJ whole genome shotgun (WGS) entry which is preliminary data.</text>
</comment>
<feature type="domain" description="IclR-ED" evidence="1">
    <location>
        <begin position="1"/>
        <end position="116"/>
    </location>
</feature>
<dbReference type="PROSITE" id="PS51078">
    <property type="entry name" value="ICLR_ED"/>
    <property type="match status" value="1"/>
</dbReference>
<dbReference type="InterPro" id="IPR029016">
    <property type="entry name" value="GAF-like_dom_sf"/>
</dbReference>
<dbReference type="Pfam" id="PF01614">
    <property type="entry name" value="IclR_C"/>
    <property type="match status" value="1"/>
</dbReference>
<protein>
    <submittedName>
        <fullName evidence="2">IclR family transcriptional regulator C-terminal domain-containing protein</fullName>
    </submittedName>
</protein>
<reference evidence="2 3" key="1">
    <citation type="submission" date="2024-09" db="EMBL/GenBank/DDBJ databases">
        <authorList>
            <person name="Sun Q."/>
            <person name="Mori K."/>
        </authorList>
    </citation>
    <scope>NUCLEOTIDE SEQUENCE [LARGE SCALE GENOMIC DNA]</scope>
    <source>
        <strain evidence="2 3">NCAIM B.01794</strain>
    </source>
</reference>
<evidence type="ECO:0000313" key="3">
    <source>
        <dbReference type="Proteomes" id="UP001589891"/>
    </source>
</evidence>
<evidence type="ECO:0000313" key="2">
    <source>
        <dbReference type="EMBL" id="MFC0711597.1"/>
    </source>
</evidence>
<keyword evidence="3" id="KW-1185">Reference proteome</keyword>
<dbReference type="InterPro" id="IPR014757">
    <property type="entry name" value="Tscrpt_reg_IclR_C"/>
</dbReference>
<proteinExistence type="predicted"/>
<sequence>MVLGQRQALLSSFSRAHRQQILRNLPLTRPSRNTITDPQELETALQSIAETGLGVDNEEFIDGMVACSVPSVGRRAACMPACSCMRRRCARSLDELEAMEPLLRRAADELAELLLEARPQDGPPSA</sequence>
<dbReference type="SUPFAM" id="SSF55781">
    <property type="entry name" value="GAF domain-like"/>
    <property type="match status" value="1"/>
</dbReference>
<evidence type="ECO:0000259" key="1">
    <source>
        <dbReference type="PROSITE" id="PS51078"/>
    </source>
</evidence>